<reference evidence="1 2" key="1">
    <citation type="submission" date="2019-08" db="EMBL/GenBank/DDBJ databases">
        <title>The genome of the soybean aphid Biotype 1, its phylome, world population structure and adaptation to the North American continent.</title>
        <authorList>
            <person name="Giordano R."/>
            <person name="Donthu R.K."/>
            <person name="Hernandez A.G."/>
            <person name="Wright C.L."/>
            <person name="Zimin A.V."/>
        </authorList>
    </citation>
    <scope>NUCLEOTIDE SEQUENCE [LARGE SCALE GENOMIC DNA]</scope>
    <source>
        <tissue evidence="1">Whole aphids</tissue>
    </source>
</reference>
<dbReference type="Proteomes" id="UP000475862">
    <property type="component" value="Unassembled WGS sequence"/>
</dbReference>
<dbReference type="EMBL" id="VYZN01001120">
    <property type="protein sequence ID" value="KAE9522449.1"/>
    <property type="molecule type" value="Genomic_DNA"/>
</dbReference>
<protein>
    <submittedName>
        <fullName evidence="1">Uncharacterized protein</fullName>
    </submittedName>
</protein>
<dbReference type="AlphaFoldDB" id="A0A6G0SVV3"/>
<dbReference type="InterPro" id="IPR027417">
    <property type="entry name" value="P-loop_NTPase"/>
</dbReference>
<accession>A0A6G0SVV3</accession>
<dbReference type="Gene3D" id="3.40.50.300">
    <property type="entry name" value="P-loop containing nucleotide triphosphate hydrolases"/>
    <property type="match status" value="1"/>
</dbReference>
<comment type="caution">
    <text evidence="1">The sequence shown here is derived from an EMBL/GenBank/DDBJ whole genome shotgun (WGS) entry which is preliminary data.</text>
</comment>
<gene>
    <name evidence="1" type="ORF">AGLY_017110</name>
</gene>
<dbReference type="OrthoDB" id="6599171at2759"/>
<name>A0A6G0SVV3_APHGL</name>
<keyword evidence="2" id="KW-1185">Reference proteome</keyword>
<evidence type="ECO:0000313" key="2">
    <source>
        <dbReference type="Proteomes" id="UP000475862"/>
    </source>
</evidence>
<sequence length="227" mass="26513">MKFFDQQIKLTVENFDPPTTRESRHGALLPNTCRALVVGPSGCGKTNLIYALLTNINGIRFHNVYIYSKTLEQPKYKMLCDILKDVDGVQLFTFHENDEVIPPEKALPDSVFIFDDILCENQNIVRSYYTRCRHNNIDVFYLAQSFARIPKQLIRYNSNMIILFKQDETNLKHVYMEHCSGDMNYPEFKEFCALCWSKGRFNFVVISKDCECDNGRYRHGFDTFVVV</sequence>
<organism evidence="1 2">
    <name type="scientific">Aphis glycines</name>
    <name type="common">Soybean aphid</name>
    <dbReference type="NCBI Taxonomy" id="307491"/>
    <lineage>
        <taxon>Eukaryota</taxon>
        <taxon>Metazoa</taxon>
        <taxon>Ecdysozoa</taxon>
        <taxon>Arthropoda</taxon>
        <taxon>Hexapoda</taxon>
        <taxon>Insecta</taxon>
        <taxon>Pterygota</taxon>
        <taxon>Neoptera</taxon>
        <taxon>Paraneoptera</taxon>
        <taxon>Hemiptera</taxon>
        <taxon>Sternorrhyncha</taxon>
        <taxon>Aphidomorpha</taxon>
        <taxon>Aphidoidea</taxon>
        <taxon>Aphididae</taxon>
        <taxon>Aphidini</taxon>
        <taxon>Aphis</taxon>
        <taxon>Aphis</taxon>
    </lineage>
</organism>
<dbReference type="SUPFAM" id="SSF52540">
    <property type="entry name" value="P-loop containing nucleoside triphosphate hydrolases"/>
    <property type="match status" value="2"/>
</dbReference>
<proteinExistence type="predicted"/>
<evidence type="ECO:0000313" key="1">
    <source>
        <dbReference type="EMBL" id="KAE9522449.1"/>
    </source>
</evidence>